<dbReference type="OMA" id="IRSMTEW"/>
<dbReference type="InterPro" id="IPR009027">
    <property type="entry name" value="Ribosomal_bL9/RNase_H1_N"/>
</dbReference>
<dbReference type="GO" id="GO:0043137">
    <property type="term" value="P:DNA replication, removal of RNA primer"/>
    <property type="evidence" value="ECO:0007669"/>
    <property type="project" value="TreeGrafter"/>
</dbReference>
<keyword evidence="6" id="KW-0479">Metal-binding</keyword>
<dbReference type="Pfam" id="PF01693">
    <property type="entry name" value="Cauli_VI"/>
    <property type="match status" value="2"/>
</dbReference>
<dbReference type="PANTHER" id="PTHR10642">
    <property type="entry name" value="RIBONUCLEASE H1"/>
    <property type="match status" value="1"/>
</dbReference>
<dbReference type="CDD" id="cd09280">
    <property type="entry name" value="RNase_HI_eukaryote_like"/>
    <property type="match status" value="1"/>
</dbReference>
<dbReference type="EMBL" id="HE612862">
    <property type="protein sequence ID" value="CCE63962.1"/>
    <property type="molecule type" value="Genomic_DNA"/>
</dbReference>
<evidence type="ECO:0000256" key="5">
    <source>
        <dbReference type="ARBA" id="ARBA00022722"/>
    </source>
</evidence>
<name>G8BVN4_TETPH</name>
<proteinExistence type="inferred from homology"/>
<dbReference type="Proteomes" id="UP000005666">
    <property type="component" value="Chromosome 7"/>
</dbReference>
<dbReference type="PROSITE" id="PS50879">
    <property type="entry name" value="RNASE_H_1"/>
    <property type="match status" value="1"/>
</dbReference>
<comment type="cofactor">
    <cofactor evidence="2">
        <name>Mg(2+)</name>
        <dbReference type="ChEBI" id="CHEBI:18420"/>
    </cofactor>
</comment>
<evidence type="ECO:0000256" key="9">
    <source>
        <dbReference type="ARBA" id="ARBA00022842"/>
    </source>
</evidence>
<dbReference type="InterPro" id="IPR036397">
    <property type="entry name" value="RNaseH_sf"/>
</dbReference>
<dbReference type="Gene3D" id="3.40.970.10">
    <property type="entry name" value="Ribonuclease H1, N-terminal domain"/>
    <property type="match status" value="2"/>
</dbReference>
<gene>
    <name evidence="11" type="primary">TPHA0G01250</name>
    <name evidence="11" type="ordered locus">TPHA_0G01250</name>
</gene>
<dbReference type="HOGENOM" id="CLU_030894_0_0_1"/>
<keyword evidence="9" id="KW-0460">Magnesium</keyword>
<comment type="similarity">
    <text evidence="3">Belongs to the RNase H family.</text>
</comment>
<dbReference type="GeneID" id="11535937"/>
<reference evidence="11 12" key="1">
    <citation type="journal article" date="2011" name="Proc. Natl. Acad. Sci. U.S.A.">
        <title>Evolutionary erosion of yeast sex chromosomes by mating-type switching accidents.</title>
        <authorList>
            <person name="Gordon J.L."/>
            <person name="Armisen D."/>
            <person name="Proux-Wera E."/>
            <person name="Oheigeartaigh S.S."/>
            <person name="Byrne K.P."/>
            <person name="Wolfe K.H."/>
        </authorList>
    </citation>
    <scope>NUCLEOTIDE SEQUENCE [LARGE SCALE GENOMIC DNA]</scope>
    <source>
        <strain evidence="12">ATCC 24235 / CBS 4417 / NBRC 1672 / NRRL Y-8282 / UCD 70-5</strain>
    </source>
</reference>
<evidence type="ECO:0000256" key="6">
    <source>
        <dbReference type="ARBA" id="ARBA00022723"/>
    </source>
</evidence>
<evidence type="ECO:0000256" key="4">
    <source>
        <dbReference type="ARBA" id="ARBA00012180"/>
    </source>
</evidence>
<comment type="catalytic activity">
    <reaction evidence="1">
        <text>Endonucleolytic cleavage to 5'-phosphomonoester.</text>
        <dbReference type="EC" id="3.1.26.4"/>
    </reaction>
</comment>
<dbReference type="GO" id="GO:0000287">
    <property type="term" value="F:magnesium ion binding"/>
    <property type="evidence" value="ECO:0007669"/>
    <property type="project" value="InterPro"/>
</dbReference>
<evidence type="ECO:0000256" key="3">
    <source>
        <dbReference type="ARBA" id="ARBA00005300"/>
    </source>
</evidence>
<evidence type="ECO:0000313" key="11">
    <source>
        <dbReference type="EMBL" id="CCE63962.1"/>
    </source>
</evidence>
<evidence type="ECO:0000256" key="7">
    <source>
        <dbReference type="ARBA" id="ARBA00022759"/>
    </source>
</evidence>
<dbReference type="PIRSF" id="PIRSF036852">
    <property type="entry name" value="Ribonuclease_H1_euk"/>
    <property type="match status" value="1"/>
</dbReference>
<dbReference type="InterPro" id="IPR050092">
    <property type="entry name" value="RNase_H"/>
</dbReference>
<accession>G8BVN4</accession>
<dbReference type="InterPro" id="IPR037056">
    <property type="entry name" value="RNase_H1_N_sf"/>
</dbReference>
<dbReference type="eggNOG" id="KOG3752">
    <property type="taxonomic scope" value="Eukaryota"/>
</dbReference>
<dbReference type="OrthoDB" id="407198at2759"/>
<dbReference type="GO" id="GO:0003676">
    <property type="term" value="F:nucleic acid binding"/>
    <property type="evidence" value="ECO:0007669"/>
    <property type="project" value="InterPro"/>
</dbReference>
<organism evidence="11 12">
    <name type="scientific">Tetrapisispora phaffii (strain ATCC 24235 / CBS 4417 / NBRC 1672 / NRRL Y-8282 / UCD 70-5)</name>
    <name type="common">Yeast</name>
    <name type="synonym">Fabospora phaffii</name>
    <dbReference type="NCBI Taxonomy" id="1071381"/>
    <lineage>
        <taxon>Eukaryota</taxon>
        <taxon>Fungi</taxon>
        <taxon>Dikarya</taxon>
        <taxon>Ascomycota</taxon>
        <taxon>Saccharomycotina</taxon>
        <taxon>Saccharomycetes</taxon>
        <taxon>Saccharomycetales</taxon>
        <taxon>Saccharomycetaceae</taxon>
        <taxon>Tetrapisispora</taxon>
    </lineage>
</organism>
<protein>
    <recommendedName>
        <fullName evidence="4">ribonuclease H</fullName>
        <ecNumber evidence="4">3.1.26.4</ecNumber>
    </recommendedName>
</protein>
<dbReference type="Pfam" id="PF00075">
    <property type="entry name" value="RNase_H"/>
    <property type="match status" value="1"/>
</dbReference>
<dbReference type="SUPFAM" id="SSF55658">
    <property type="entry name" value="L9 N-domain-like"/>
    <property type="match status" value="2"/>
</dbReference>
<sequence>MAGSRVGPSQFYAVRIGRKPGIFYNWDACALQVKGFPGAIFKKFKTLNEAEQFVGIHKGNVKSKSKATITTHNRVDTNTTKVSEINSEITLQKPTLCSKRQHEDSDNFSSDEDLLNALTVKKDGNKISKFYGVKSDNPQVRSKIFNDWNQCRKYMRGAKGITFKSFATWADARNFISKNFENPVFDYELLGVNAEEFENKIRVTSPDFKYGKEVIHVYCDGSSLSNGKSSAKAGSGAFFDHPELLQYNVSEPLDRSKAQTNNRAEATAIYKVLVTMEELLIHKKICAEFNIFSDSEYAIKLLNDRYKVMSIVELKKIPNYDILWKLIKQFVKIKRYYIVNKELYSNKGKFKIQWVKGHSGDYGNEMADKLAKEGAMKG</sequence>
<evidence type="ECO:0000256" key="2">
    <source>
        <dbReference type="ARBA" id="ARBA00001946"/>
    </source>
</evidence>
<evidence type="ECO:0000256" key="8">
    <source>
        <dbReference type="ARBA" id="ARBA00022801"/>
    </source>
</evidence>
<dbReference type="RefSeq" id="XP_003686396.1">
    <property type="nucleotide sequence ID" value="XM_003686348.1"/>
</dbReference>
<dbReference type="STRING" id="1071381.G8BVN4"/>
<keyword evidence="8" id="KW-0378">Hydrolase</keyword>
<evidence type="ECO:0000259" key="10">
    <source>
        <dbReference type="PROSITE" id="PS50879"/>
    </source>
</evidence>
<dbReference type="InterPro" id="IPR017067">
    <property type="entry name" value="RNase_H1_euk"/>
</dbReference>
<evidence type="ECO:0000313" key="12">
    <source>
        <dbReference type="Proteomes" id="UP000005666"/>
    </source>
</evidence>
<feature type="domain" description="RNase H type-1" evidence="10">
    <location>
        <begin position="211"/>
        <end position="376"/>
    </location>
</feature>
<dbReference type="EC" id="3.1.26.4" evidence="4"/>
<dbReference type="PANTHER" id="PTHR10642:SF26">
    <property type="entry name" value="RIBONUCLEASE H1"/>
    <property type="match status" value="1"/>
</dbReference>
<dbReference type="InterPro" id="IPR012337">
    <property type="entry name" value="RNaseH-like_sf"/>
</dbReference>
<dbReference type="GO" id="GO:0004523">
    <property type="term" value="F:RNA-DNA hybrid ribonuclease activity"/>
    <property type="evidence" value="ECO:0007669"/>
    <property type="project" value="UniProtKB-EC"/>
</dbReference>
<dbReference type="Gene3D" id="3.30.420.10">
    <property type="entry name" value="Ribonuclease H-like superfamily/Ribonuclease H"/>
    <property type="match status" value="1"/>
</dbReference>
<dbReference type="InterPro" id="IPR002156">
    <property type="entry name" value="RNaseH_domain"/>
</dbReference>
<keyword evidence="7" id="KW-0255">Endonuclease</keyword>
<dbReference type="KEGG" id="tpf:TPHA_0G01250"/>
<evidence type="ECO:0000256" key="1">
    <source>
        <dbReference type="ARBA" id="ARBA00000077"/>
    </source>
</evidence>
<dbReference type="SUPFAM" id="SSF53098">
    <property type="entry name" value="Ribonuclease H-like"/>
    <property type="match status" value="1"/>
</dbReference>
<dbReference type="FunFam" id="3.40.970.10:FF:000001">
    <property type="entry name" value="Ribonuclease H1"/>
    <property type="match status" value="1"/>
</dbReference>
<keyword evidence="5" id="KW-0540">Nuclease</keyword>
<dbReference type="InterPro" id="IPR011320">
    <property type="entry name" value="RNase_H1_N"/>
</dbReference>
<dbReference type="AlphaFoldDB" id="G8BVN4"/>
<keyword evidence="12" id="KW-1185">Reference proteome</keyword>